<proteinExistence type="predicted"/>
<dbReference type="EMBL" id="HBUF01324184">
    <property type="protein sequence ID" value="CAG6695575.1"/>
    <property type="molecule type" value="Transcribed_RNA"/>
</dbReference>
<evidence type="ECO:0000313" key="1">
    <source>
        <dbReference type="EMBL" id="CAG6695575.1"/>
    </source>
</evidence>
<dbReference type="AlphaFoldDB" id="A0A8D8TVI0"/>
<reference evidence="1" key="1">
    <citation type="submission" date="2021-05" db="EMBL/GenBank/DDBJ databases">
        <authorList>
            <person name="Alioto T."/>
            <person name="Alioto T."/>
            <person name="Gomez Garrido J."/>
        </authorList>
    </citation>
    <scope>NUCLEOTIDE SEQUENCE</scope>
</reference>
<organism evidence="1">
    <name type="scientific">Cacopsylla melanoneura</name>
    <dbReference type="NCBI Taxonomy" id="428564"/>
    <lineage>
        <taxon>Eukaryota</taxon>
        <taxon>Metazoa</taxon>
        <taxon>Ecdysozoa</taxon>
        <taxon>Arthropoda</taxon>
        <taxon>Hexapoda</taxon>
        <taxon>Insecta</taxon>
        <taxon>Pterygota</taxon>
        <taxon>Neoptera</taxon>
        <taxon>Paraneoptera</taxon>
        <taxon>Hemiptera</taxon>
        <taxon>Sternorrhyncha</taxon>
        <taxon>Psylloidea</taxon>
        <taxon>Psyllidae</taxon>
        <taxon>Psyllinae</taxon>
        <taxon>Cacopsylla</taxon>
    </lineage>
</organism>
<accession>A0A8D8TVI0</accession>
<name>A0A8D8TVI0_9HEMI</name>
<protein>
    <submittedName>
        <fullName evidence="1">Uncharacterized protein</fullName>
    </submittedName>
</protein>
<sequence>MKNADVLTADLNFRGFITCKCKAAIKNNMTSNMGNIVCKEMMGQGTNTVVYSLEKNLKFFQKGIRDYLLGKIFPHLCNILTTNLHANEGSRNKAFCCNM</sequence>